<evidence type="ECO:0000313" key="2">
    <source>
        <dbReference type="EMBL" id="EJT82146.1"/>
    </source>
</evidence>
<gene>
    <name evidence="3" type="primary">20342578</name>
    <name evidence="2" type="ORF">GGTG_02120</name>
</gene>
<reference evidence="3" key="5">
    <citation type="submission" date="2018-04" db="UniProtKB">
        <authorList>
            <consortium name="EnsemblFungi"/>
        </authorList>
    </citation>
    <scope>IDENTIFICATION</scope>
    <source>
        <strain evidence="3">R3-111a-1</strain>
    </source>
</reference>
<dbReference type="OrthoDB" id="4338954at2759"/>
<dbReference type="AlphaFoldDB" id="J3NLH1"/>
<reference evidence="4" key="1">
    <citation type="submission" date="2010-07" db="EMBL/GenBank/DDBJ databases">
        <title>The genome sequence of Gaeumannomyces graminis var. tritici strain R3-111a-1.</title>
        <authorList>
            <consortium name="The Broad Institute Genome Sequencing Platform"/>
            <person name="Ma L.-J."/>
            <person name="Dead R."/>
            <person name="Young S."/>
            <person name="Zeng Q."/>
            <person name="Koehrsen M."/>
            <person name="Alvarado L."/>
            <person name="Berlin A."/>
            <person name="Chapman S.B."/>
            <person name="Chen Z."/>
            <person name="Freedman E."/>
            <person name="Gellesch M."/>
            <person name="Goldberg J."/>
            <person name="Griggs A."/>
            <person name="Gujja S."/>
            <person name="Heilman E.R."/>
            <person name="Heiman D."/>
            <person name="Hepburn T."/>
            <person name="Howarth C."/>
            <person name="Jen D."/>
            <person name="Larson L."/>
            <person name="Mehta T."/>
            <person name="Neiman D."/>
            <person name="Pearson M."/>
            <person name="Roberts A."/>
            <person name="Saif S."/>
            <person name="Shea T."/>
            <person name="Shenoy N."/>
            <person name="Sisk P."/>
            <person name="Stolte C."/>
            <person name="Sykes S."/>
            <person name="Walk T."/>
            <person name="White J."/>
            <person name="Yandava C."/>
            <person name="Haas B."/>
            <person name="Nusbaum C."/>
            <person name="Birren B."/>
        </authorList>
    </citation>
    <scope>NUCLEOTIDE SEQUENCE [LARGE SCALE GENOMIC DNA]</scope>
    <source>
        <strain evidence="4">R3-111a-1</strain>
    </source>
</reference>
<reference evidence="2" key="2">
    <citation type="submission" date="2010-07" db="EMBL/GenBank/DDBJ databases">
        <authorList>
            <consortium name="The Broad Institute Genome Sequencing Platform"/>
            <consortium name="Broad Institute Genome Sequencing Center for Infectious Disease"/>
            <person name="Ma L.-J."/>
            <person name="Dead R."/>
            <person name="Young S."/>
            <person name="Zeng Q."/>
            <person name="Koehrsen M."/>
            <person name="Alvarado L."/>
            <person name="Berlin A."/>
            <person name="Chapman S.B."/>
            <person name="Chen Z."/>
            <person name="Freedman E."/>
            <person name="Gellesch M."/>
            <person name="Goldberg J."/>
            <person name="Griggs A."/>
            <person name="Gujja S."/>
            <person name="Heilman E.R."/>
            <person name="Heiman D."/>
            <person name="Hepburn T."/>
            <person name="Howarth C."/>
            <person name="Jen D."/>
            <person name="Larson L."/>
            <person name="Mehta T."/>
            <person name="Neiman D."/>
            <person name="Pearson M."/>
            <person name="Roberts A."/>
            <person name="Saif S."/>
            <person name="Shea T."/>
            <person name="Shenoy N."/>
            <person name="Sisk P."/>
            <person name="Stolte C."/>
            <person name="Sykes S."/>
            <person name="Walk T."/>
            <person name="White J."/>
            <person name="Yandava C."/>
            <person name="Haas B."/>
            <person name="Nusbaum C."/>
            <person name="Birren B."/>
        </authorList>
    </citation>
    <scope>NUCLEOTIDE SEQUENCE</scope>
    <source>
        <strain evidence="2">R3-111a-1</strain>
    </source>
</reference>
<keyword evidence="4" id="KW-1185">Reference proteome</keyword>
<sequence>MAPTKQQSTRQFATSSRVFPPYLPYLQAPKTPRAAKLIPSAVALAGIGYGVSMYRQSQAAKQAPGRRPSGAEDEAERRRRTEELMTAYGDRDSLESLEEAIRVYESQQRR</sequence>
<dbReference type="STRING" id="644352.J3NLH1"/>
<dbReference type="HOGENOM" id="CLU_158824_0_0_1"/>
<accession>J3NLH1</accession>
<reference evidence="2" key="3">
    <citation type="submission" date="2010-09" db="EMBL/GenBank/DDBJ databases">
        <title>Annotation of Gaeumannomyces graminis var. tritici R3-111a-1.</title>
        <authorList>
            <consortium name="The Broad Institute Genome Sequencing Platform"/>
            <person name="Ma L.-J."/>
            <person name="Dead R."/>
            <person name="Young S.K."/>
            <person name="Zeng Q."/>
            <person name="Gargeya S."/>
            <person name="Fitzgerald M."/>
            <person name="Haas B."/>
            <person name="Abouelleil A."/>
            <person name="Alvarado L."/>
            <person name="Arachchi H.M."/>
            <person name="Berlin A."/>
            <person name="Brown A."/>
            <person name="Chapman S.B."/>
            <person name="Chen Z."/>
            <person name="Dunbar C."/>
            <person name="Freedman E."/>
            <person name="Gearin G."/>
            <person name="Gellesch M."/>
            <person name="Goldberg J."/>
            <person name="Griggs A."/>
            <person name="Gujja S."/>
            <person name="Heiman D."/>
            <person name="Howarth C."/>
            <person name="Larson L."/>
            <person name="Lui A."/>
            <person name="MacDonald P.J.P."/>
            <person name="Mehta T."/>
            <person name="Montmayeur A."/>
            <person name="Murphy C."/>
            <person name="Neiman D."/>
            <person name="Pearson M."/>
            <person name="Priest M."/>
            <person name="Roberts A."/>
            <person name="Saif S."/>
            <person name="Shea T."/>
            <person name="Shenoy N."/>
            <person name="Sisk P."/>
            <person name="Stolte C."/>
            <person name="Sykes S."/>
            <person name="Yandava C."/>
            <person name="Wortman J."/>
            <person name="Nusbaum C."/>
            <person name="Birren B."/>
        </authorList>
    </citation>
    <scope>NUCLEOTIDE SEQUENCE</scope>
    <source>
        <strain evidence="2">R3-111a-1</strain>
    </source>
</reference>
<evidence type="ECO:0000313" key="4">
    <source>
        <dbReference type="Proteomes" id="UP000006039"/>
    </source>
</evidence>
<dbReference type="GeneID" id="20342578"/>
<dbReference type="VEuPathDB" id="FungiDB:GGTG_02120"/>
<dbReference type="eggNOG" id="ENOG502SZDW">
    <property type="taxonomic scope" value="Eukaryota"/>
</dbReference>
<feature type="region of interest" description="Disordered" evidence="1">
    <location>
        <begin position="58"/>
        <end position="79"/>
    </location>
</feature>
<dbReference type="Proteomes" id="UP000006039">
    <property type="component" value="Unassembled WGS sequence"/>
</dbReference>
<proteinExistence type="predicted"/>
<dbReference type="EMBL" id="GL385395">
    <property type="protein sequence ID" value="EJT82146.1"/>
    <property type="molecule type" value="Genomic_DNA"/>
</dbReference>
<organism evidence="2">
    <name type="scientific">Gaeumannomyces tritici (strain R3-111a-1)</name>
    <name type="common">Wheat and barley take-all root rot fungus</name>
    <name type="synonym">Gaeumannomyces graminis var. tritici</name>
    <dbReference type="NCBI Taxonomy" id="644352"/>
    <lineage>
        <taxon>Eukaryota</taxon>
        <taxon>Fungi</taxon>
        <taxon>Dikarya</taxon>
        <taxon>Ascomycota</taxon>
        <taxon>Pezizomycotina</taxon>
        <taxon>Sordariomycetes</taxon>
        <taxon>Sordariomycetidae</taxon>
        <taxon>Magnaporthales</taxon>
        <taxon>Magnaporthaceae</taxon>
        <taxon>Gaeumannomyces</taxon>
    </lineage>
</organism>
<evidence type="ECO:0000313" key="3">
    <source>
        <dbReference type="EnsemblFungi" id="EJT82146"/>
    </source>
</evidence>
<protein>
    <submittedName>
        <fullName evidence="2 3">Uncharacterized protein</fullName>
    </submittedName>
</protein>
<reference evidence="3" key="4">
    <citation type="journal article" date="2015" name="G3 (Bethesda)">
        <title>Genome sequences of three phytopathogenic species of the Magnaporthaceae family of fungi.</title>
        <authorList>
            <person name="Okagaki L.H."/>
            <person name="Nunes C.C."/>
            <person name="Sailsbery J."/>
            <person name="Clay B."/>
            <person name="Brown D."/>
            <person name="John T."/>
            <person name="Oh Y."/>
            <person name="Young N."/>
            <person name="Fitzgerald M."/>
            <person name="Haas B.J."/>
            <person name="Zeng Q."/>
            <person name="Young S."/>
            <person name="Adiconis X."/>
            <person name="Fan L."/>
            <person name="Levin J.Z."/>
            <person name="Mitchell T.K."/>
            <person name="Okubara P.A."/>
            <person name="Farman M.L."/>
            <person name="Kohn L.M."/>
            <person name="Birren B."/>
            <person name="Ma L.-J."/>
            <person name="Dean R.A."/>
        </authorList>
    </citation>
    <scope>NUCLEOTIDE SEQUENCE</scope>
    <source>
        <strain evidence="3">R3-111a-1</strain>
    </source>
</reference>
<evidence type="ECO:0000256" key="1">
    <source>
        <dbReference type="SAM" id="MobiDB-lite"/>
    </source>
</evidence>
<dbReference type="EnsemblFungi" id="EJT82146">
    <property type="protein sequence ID" value="EJT82146"/>
    <property type="gene ID" value="GGTG_02120"/>
</dbReference>
<name>J3NLH1_GAET3</name>
<dbReference type="RefSeq" id="XP_009218155.1">
    <property type="nucleotide sequence ID" value="XM_009219891.1"/>
</dbReference>